<evidence type="ECO:0000313" key="3">
    <source>
        <dbReference type="Proteomes" id="UP000319836"/>
    </source>
</evidence>
<feature type="transmembrane region" description="Helical" evidence="1">
    <location>
        <begin position="135"/>
        <end position="156"/>
    </location>
</feature>
<name>A0A538TY57_UNCEI</name>
<protein>
    <recommendedName>
        <fullName evidence="4">ABC-2 type transporter domain-containing protein</fullName>
    </recommendedName>
</protein>
<dbReference type="EMBL" id="VBPA01000396">
    <property type="protein sequence ID" value="TMQ68580.1"/>
    <property type="molecule type" value="Genomic_DNA"/>
</dbReference>
<reference evidence="2 3" key="1">
    <citation type="journal article" date="2019" name="Nat. Microbiol.">
        <title>Mediterranean grassland soil C-N compound turnover is dependent on rainfall and depth, and is mediated by genomically divergent microorganisms.</title>
        <authorList>
            <person name="Diamond S."/>
            <person name="Andeer P.F."/>
            <person name="Li Z."/>
            <person name="Crits-Christoph A."/>
            <person name="Burstein D."/>
            <person name="Anantharaman K."/>
            <person name="Lane K.R."/>
            <person name="Thomas B.C."/>
            <person name="Pan C."/>
            <person name="Northen T.R."/>
            <person name="Banfield J.F."/>
        </authorList>
    </citation>
    <scope>NUCLEOTIDE SEQUENCE [LARGE SCALE GENOMIC DNA]</scope>
    <source>
        <strain evidence="2">WS_10</strain>
    </source>
</reference>
<dbReference type="AlphaFoldDB" id="A0A538TY57"/>
<feature type="transmembrane region" description="Helical" evidence="1">
    <location>
        <begin position="35"/>
        <end position="53"/>
    </location>
</feature>
<gene>
    <name evidence="2" type="ORF">E6K80_14120</name>
</gene>
<keyword evidence="1" id="KW-1133">Transmembrane helix</keyword>
<keyword evidence="1" id="KW-0472">Membrane</keyword>
<sequence>MNGLLRGWLRDPIERGVYQLTRAYMTRDRDIRMRLYPALATITVFAILPLIDHKMSGRAGPVFVLTFIGMLTNTAMATLKMSPQYMASDVFRYAPLASAAPVFHGARKAVIVGFVLPAFVLASPIRWCALRQHELMLAILPVLAAMPTLSLLNGLVGDYLPLSRPMTLGRQGVTNVLYMIVGSIGSGAISAVALLGVKQGWFWAFFAVELVVLLAVHAVLLRGIRVRKFEAVLE</sequence>
<keyword evidence="1" id="KW-0812">Transmembrane</keyword>
<feature type="transmembrane region" description="Helical" evidence="1">
    <location>
        <begin position="109"/>
        <end position="129"/>
    </location>
</feature>
<comment type="caution">
    <text evidence="2">The sequence shown here is derived from an EMBL/GenBank/DDBJ whole genome shotgun (WGS) entry which is preliminary data.</text>
</comment>
<feature type="transmembrane region" description="Helical" evidence="1">
    <location>
        <begin position="201"/>
        <end position="221"/>
    </location>
</feature>
<feature type="transmembrane region" description="Helical" evidence="1">
    <location>
        <begin position="59"/>
        <end position="79"/>
    </location>
</feature>
<proteinExistence type="predicted"/>
<feature type="transmembrane region" description="Helical" evidence="1">
    <location>
        <begin position="176"/>
        <end position="195"/>
    </location>
</feature>
<dbReference type="Proteomes" id="UP000319836">
    <property type="component" value="Unassembled WGS sequence"/>
</dbReference>
<evidence type="ECO:0000313" key="2">
    <source>
        <dbReference type="EMBL" id="TMQ68580.1"/>
    </source>
</evidence>
<evidence type="ECO:0008006" key="4">
    <source>
        <dbReference type="Google" id="ProtNLM"/>
    </source>
</evidence>
<organism evidence="2 3">
    <name type="scientific">Eiseniibacteriota bacterium</name>
    <dbReference type="NCBI Taxonomy" id="2212470"/>
    <lineage>
        <taxon>Bacteria</taxon>
        <taxon>Candidatus Eiseniibacteriota</taxon>
    </lineage>
</organism>
<accession>A0A538TY57</accession>
<evidence type="ECO:0000256" key="1">
    <source>
        <dbReference type="SAM" id="Phobius"/>
    </source>
</evidence>